<dbReference type="PANTHER" id="PTHR42928:SF5">
    <property type="entry name" value="BLR1237 PROTEIN"/>
    <property type="match status" value="1"/>
</dbReference>
<protein>
    <recommendedName>
        <fullName evidence="5">Tripartite tricarboxylate transporter substrate binding protein</fullName>
    </recommendedName>
</protein>
<dbReference type="InterPro" id="IPR005064">
    <property type="entry name" value="BUG"/>
</dbReference>
<feature type="signal peptide" evidence="2">
    <location>
        <begin position="1"/>
        <end position="27"/>
    </location>
</feature>
<feature type="chain" id="PRO_5015482187" description="Tripartite tricarboxylate transporter substrate binding protein" evidence="2">
    <location>
        <begin position="28"/>
        <end position="326"/>
    </location>
</feature>
<gene>
    <name evidence="3" type="ORF">C4N9_16240</name>
</gene>
<sequence>MTNHLNRRAMLALGTGALMMASLPAMAQSEWPSGSVQLVVPARAGGGTDGAARIVAAALQEQTGQPFVVVNNPGGGGVVAAETVRSADPDGQTLLFFHSGILAMHHTGAIEADPLEDFTTAAAMAVGGTYALAVAADSPWQNVADLVAAAEADPNGVTLGVQIRGSTHFMAGLLMMDSGAEFRIVDAGSDADKLVQLQGHQIDAAMINTAGTLQYVESGDLRILGTIAGEAGRDPAAPDIPSVAEQGYENVLYGLDFLIMGPAGMDDATIDAINAAFTDVVSDPEVAAQFETMRMPLTAIPAEETRARLEATDARVEQTAELLGLN</sequence>
<dbReference type="OrthoDB" id="9780943at2"/>
<keyword evidence="2" id="KW-0732">Signal</keyword>
<evidence type="ECO:0008006" key="5">
    <source>
        <dbReference type="Google" id="ProtNLM"/>
    </source>
</evidence>
<comment type="caution">
    <text evidence="3">The sequence shown here is derived from an EMBL/GenBank/DDBJ whole genome shotgun (WGS) entry which is preliminary data.</text>
</comment>
<dbReference type="EMBL" id="QEYD01000010">
    <property type="protein sequence ID" value="PWE27585.1"/>
    <property type="molecule type" value="Genomic_DNA"/>
</dbReference>
<accession>A0A2U2C6Q5</accession>
<dbReference type="GeneID" id="94366447"/>
<dbReference type="SUPFAM" id="SSF53850">
    <property type="entry name" value="Periplasmic binding protein-like II"/>
    <property type="match status" value="1"/>
</dbReference>
<dbReference type="Pfam" id="PF03401">
    <property type="entry name" value="TctC"/>
    <property type="match status" value="1"/>
</dbReference>
<organism evidence="3 4">
    <name type="scientific">Pararhodobacter marinus</name>
    <dbReference type="NCBI Taxonomy" id="2184063"/>
    <lineage>
        <taxon>Bacteria</taxon>
        <taxon>Pseudomonadati</taxon>
        <taxon>Pseudomonadota</taxon>
        <taxon>Alphaproteobacteria</taxon>
        <taxon>Rhodobacterales</taxon>
        <taxon>Paracoccaceae</taxon>
        <taxon>Pararhodobacter</taxon>
    </lineage>
</organism>
<dbReference type="AlphaFoldDB" id="A0A2U2C6Q5"/>
<evidence type="ECO:0000313" key="3">
    <source>
        <dbReference type="EMBL" id="PWE27585.1"/>
    </source>
</evidence>
<evidence type="ECO:0000256" key="2">
    <source>
        <dbReference type="SAM" id="SignalP"/>
    </source>
</evidence>
<keyword evidence="4" id="KW-1185">Reference proteome</keyword>
<dbReference type="PANTHER" id="PTHR42928">
    <property type="entry name" value="TRICARBOXYLATE-BINDING PROTEIN"/>
    <property type="match status" value="1"/>
</dbReference>
<dbReference type="Gene3D" id="3.40.190.150">
    <property type="entry name" value="Bordetella uptake gene, domain 1"/>
    <property type="match status" value="1"/>
</dbReference>
<dbReference type="InterPro" id="IPR006311">
    <property type="entry name" value="TAT_signal"/>
</dbReference>
<dbReference type="PROSITE" id="PS51318">
    <property type="entry name" value="TAT"/>
    <property type="match status" value="1"/>
</dbReference>
<dbReference type="Gene3D" id="3.40.190.10">
    <property type="entry name" value="Periplasmic binding protein-like II"/>
    <property type="match status" value="1"/>
</dbReference>
<dbReference type="CDD" id="cd07012">
    <property type="entry name" value="PBP2_Bug_TTT"/>
    <property type="match status" value="1"/>
</dbReference>
<dbReference type="Proteomes" id="UP000244940">
    <property type="component" value="Unassembled WGS sequence"/>
</dbReference>
<evidence type="ECO:0000256" key="1">
    <source>
        <dbReference type="ARBA" id="ARBA00006987"/>
    </source>
</evidence>
<dbReference type="PIRSF" id="PIRSF017082">
    <property type="entry name" value="YflP"/>
    <property type="match status" value="1"/>
</dbReference>
<dbReference type="RefSeq" id="WP_109534396.1">
    <property type="nucleotide sequence ID" value="NZ_QEYD01000010.1"/>
</dbReference>
<dbReference type="InterPro" id="IPR042100">
    <property type="entry name" value="Bug_dom1"/>
</dbReference>
<proteinExistence type="inferred from homology"/>
<comment type="similarity">
    <text evidence="1">Belongs to the UPF0065 (bug) family.</text>
</comment>
<name>A0A2U2C6Q5_9RHOB</name>
<reference evidence="3 4" key="1">
    <citation type="submission" date="2018-05" db="EMBL/GenBank/DDBJ databases">
        <title>Pararhodobacter marina sp. nov., isolated from deep-sea water of the Indian Ocean.</title>
        <authorList>
            <person name="Lai Q.Sr."/>
            <person name="Liu X."/>
            <person name="Shao Z."/>
        </authorList>
    </citation>
    <scope>NUCLEOTIDE SEQUENCE [LARGE SCALE GENOMIC DNA]</scope>
    <source>
        <strain evidence="3 4">CIC4N-9</strain>
    </source>
</reference>
<evidence type="ECO:0000313" key="4">
    <source>
        <dbReference type="Proteomes" id="UP000244940"/>
    </source>
</evidence>